<gene>
    <name evidence="1" type="ORF">DQK91_01200</name>
</gene>
<organism evidence="1 2">
    <name type="scientific">Oceanidesulfovibrio marinus</name>
    <dbReference type="NCBI Taxonomy" id="370038"/>
    <lineage>
        <taxon>Bacteria</taxon>
        <taxon>Pseudomonadati</taxon>
        <taxon>Thermodesulfobacteriota</taxon>
        <taxon>Desulfovibrionia</taxon>
        <taxon>Desulfovibrionales</taxon>
        <taxon>Desulfovibrionaceae</taxon>
        <taxon>Oceanidesulfovibrio</taxon>
    </lineage>
</organism>
<dbReference type="AlphaFoldDB" id="A0A6P1ZLB6"/>
<name>A0A6P1ZLB6_9BACT</name>
<evidence type="ECO:0000313" key="1">
    <source>
        <dbReference type="EMBL" id="TVM36572.1"/>
    </source>
</evidence>
<reference evidence="1 2" key="1">
    <citation type="submission" date="2018-06" db="EMBL/GenBank/DDBJ databases">
        <title>Complete genome of Desulfovibrio marinus P48SEP.</title>
        <authorList>
            <person name="Crispim J.S."/>
            <person name="Vidigal P.M.P."/>
            <person name="Silva L.C.F."/>
            <person name="Araujo L.C."/>
            <person name="Laguardia C.N."/>
            <person name="Dias R.S."/>
            <person name="Sousa M.P."/>
            <person name="Paula S.O."/>
            <person name="Silva C."/>
        </authorList>
    </citation>
    <scope>NUCLEOTIDE SEQUENCE [LARGE SCALE GENOMIC DNA]</scope>
    <source>
        <strain evidence="1 2">P48SEP</strain>
    </source>
</reference>
<dbReference type="EMBL" id="QMIF01000001">
    <property type="protein sequence ID" value="TVM36572.1"/>
    <property type="molecule type" value="Genomic_DNA"/>
</dbReference>
<protein>
    <submittedName>
        <fullName evidence="1">Uncharacterized protein</fullName>
    </submittedName>
</protein>
<proteinExistence type="predicted"/>
<comment type="caution">
    <text evidence="1">The sequence shown here is derived from an EMBL/GenBank/DDBJ whole genome shotgun (WGS) entry which is preliminary data.</text>
</comment>
<accession>A0A6P1ZLB6</accession>
<evidence type="ECO:0000313" key="2">
    <source>
        <dbReference type="Proteomes" id="UP000434052"/>
    </source>
</evidence>
<sequence>MVLGLSHGSGKCAGLWAAGEGTRKRSGLWAAGEGTRKRSGLRTAGERTGKRTRLGASRKCAGEWAVVLAGHAGLLDMVLASLGTLGRAWRRAGVEGRTLHASLGLSLPRTLGGPLIGSGGFAFATRASHAALRAALVSGRSALISGGTALLF</sequence>
<dbReference type="Proteomes" id="UP000434052">
    <property type="component" value="Unassembled WGS sequence"/>
</dbReference>